<sequence>MQRDLDAIRDAGAVGVQARVVSPRGELSAASGTATLGRDVPVPLDGHFRIGSNTKTFTAAVILQLEAEGHLSLSDRVERWLPGLVRGNGNDGAAITVRNLLQHTSGLHDHPHDVEQEMRTEAGFHRHRFARTPPEQVVALSVAHPPVFAPNSGWGYANVNYILAGMVIEKATGHSWREEVRRRIIAPLELRHTTLPGDSPSLPEPHVEGYTQDAQSSRLFRSTEVSLGWGGPAAEIVSTTDDLGRFWRALLGGRLLPRTQLRKMTTTVPTGVPGWEFGLGMAQRRLSFGIPVWSHAGGTPGFVTDNAVTPDGLTSVIVSRSTDGGSPAQHEAADRLIENAVRAASPTG</sequence>
<keyword evidence="3" id="KW-0378">Hydrolase</keyword>
<accession>A0A9W6IBL9</accession>
<gene>
    <name evidence="3" type="ORF">GCM10017600_81260</name>
</gene>
<dbReference type="Gene3D" id="3.40.710.10">
    <property type="entry name" value="DD-peptidase/beta-lactamase superfamily"/>
    <property type="match status" value="1"/>
</dbReference>
<feature type="region of interest" description="Disordered" evidence="1">
    <location>
        <begin position="195"/>
        <end position="215"/>
    </location>
</feature>
<dbReference type="GO" id="GO:0004180">
    <property type="term" value="F:carboxypeptidase activity"/>
    <property type="evidence" value="ECO:0007669"/>
    <property type="project" value="UniProtKB-KW"/>
</dbReference>
<evidence type="ECO:0000256" key="1">
    <source>
        <dbReference type="SAM" id="MobiDB-lite"/>
    </source>
</evidence>
<evidence type="ECO:0000313" key="3">
    <source>
        <dbReference type="EMBL" id="GLK14714.1"/>
    </source>
</evidence>
<evidence type="ECO:0000259" key="2">
    <source>
        <dbReference type="Pfam" id="PF00144"/>
    </source>
</evidence>
<dbReference type="PANTHER" id="PTHR46825:SF7">
    <property type="entry name" value="D-ALANYL-D-ALANINE CARBOXYPEPTIDASE"/>
    <property type="match status" value="1"/>
</dbReference>
<dbReference type="Proteomes" id="UP001143474">
    <property type="component" value="Unassembled WGS sequence"/>
</dbReference>
<reference evidence="3" key="1">
    <citation type="journal article" date="2014" name="Int. J. Syst. Evol. Microbiol.">
        <title>Complete genome sequence of Corynebacterium casei LMG S-19264T (=DSM 44701T), isolated from a smear-ripened cheese.</title>
        <authorList>
            <consortium name="US DOE Joint Genome Institute (JGI-PGF)"/>
            <person name="Walter F."/>
            <person name="Albersmeier A."/>
            <person name="Kalinowski J."/>
            <person name="Ruckert C."/>
        </authorList>
    </citation>
    <scope>NUCLEOTIDE SEQUENCE</scope>
    <source>
        <strain evidence="3">VKM Ac-2007</strain>
    </source>
</reference>
<dbReference type="InterPro" id="IPR050491">
    <property type="entry name" value="AmpC-like"/>
</dbReference>
<dbReference type="InterPro" id="IPR001466">
    <property type="entry name" value="Beta-lactam-related"/>
</dbReference>
<comment type="caution">
    <text evidence="3">The sequence shown here is derived from an EMBL/GenBank/DDBJ whole genome shotgun (WGS) entry which is preliminary data.</text>
</comment>
<keyword evidence="4" id="KW-1185">Reference proteome</keyword>
<protein>
    <submittedName>
        <fullName evidence="3">D-alanyl-D-alanine carboxypeptidase</fullName>
    </submittedName>
</protein>
<organism evidence="3 4">
    <name type="scientific">Streptosporangium carneum</name>
    <dbReference type="NCBI Taxonomy" id="47481"/>
    <lineage>
        <taxon>Bacteria</taxon>
        <taxon>Bacillati</taxon>
        <taxon>Actinomycetota</taxon>
        <taxon>Actinomycetes</taxon>
        <taxon>Streptosporangiales</taxon>
        <taxon>Streptosporangiaceae</taxon>
        <taxon>Streptosporangium</taxon>
    </lineage>
</organism>
<dbReference type="PANTHER" id="PTHR46825">
    <property type="entry name" value="D-ALANYL-D-ALANINE-CARBOXYPEPTIDASE/ENDOPEPTIDASE AMPH"/>
    <property type="match status" value="1"/>
</dbReference>
<dbReference type="EMBL" id="BSEV01000036">
    <property type="protein sequence ID" value="GLK14714.1"/>
    <property type="molecule type" value="Genomic_DNA"/>
</dbReference>
<evidence type="ECO:0000313" key="4">
    <source>
        <dbReference type="Proteomes" id="UP001143474"/>
    </source>
</evidence>
<keyword evidence="3" id="KW-0645">Protease</keyword>
<proteinExistence type="predicted"/>
<dbReference type="Pfam" id="PF00144">
    <property type="entry name" value="Beta-lactamase"/>
    <property type="match status" value="1"/>
</dbReference>
<feature type="domain" description="Beta-lactamase-related" evidence="2">
    <location>
        <begin position="11"/>
        <end position="331"/>
    </location>
</feature>
<name>A0A9W6IBL9_9ACTN</name>
<reference evidence="3" key="2">
    <citation type="submission" date="2023-01" db="EMBL/GenBank/DDBJ databases">
        <authorList>
            <person name="Sun Q."/>
            <person name="Evtushenko L."/>
        </authorList>
    </citation>
    <scope>NUCLEOTIDE SEQUENCE</scope>
    <source>
        <strain evidence="3">VKM Ac-2007</strain>
    </source>
</reference>
<dbReference type="AlphaFoldDB" id="A0A9W6IBL9"/>
<dbReference type="InterPro" id="IPR012338">
    <property type="entry name" value="Beta-lactam/transpept-like"/>
</dbReference>
<keyword evidence="3" id="KW-0121">Carboxypeptidase</keyword>
<dbReference type="SUPFAM" id="SSF56601">
    <property type="entry name" value="beta-lactamase/transpeptidase-like"/>
    <property type="match status" value="1"/>
</dbReference>